<evidence type="ECO:0000256" key="1">
    <source>
        <dbReference type="SAM" id="MobiDB-lite"/>
    </source>
</evidence>
<evidence type="ECO:0000259" key="2">
    <source>
        <dbReference type="Pfam" id="PF07883"/>
    </source>
</evidence>
<dbReference type="Proteomes" id="UP000192726">
    <property type="component" value="Chromosome"/>
</dbReference>
<keyword evidence="4" id="KW-1185">Reference proteome</keyword>
<evidence type="ECO:0000313" key="4">
    <source>
        <dbReference type="Proteomes" id="UP000192726"/>
    </source>
</evidence>
<protein>
    <submittedName>
        <fullName evidence="3">Cupin</fullName>
    </submittedName>
</protein>
<sequence>MSESAEKSEKPEKSEKTARPRPSAERFFVLPAGARRPGRVPLPPGFAVKARTHDTEGRLSVLETRLDIDIPPHIHHEADEFLYILEGEMEVDLDGETHRLTPGMCVLLPHGIPHALRNASRPPARCLQISSPGGWEQFVEDMFEAGPVVMTDGHPDLDRLNEIGAAHGMEYRR</sequence>
<dbReference type="PANTHER" id="PTHR36440:SF1">
    <property type="entry name" value="PUTATIVE (AFU_ORTHOLOGUE AFUA_8G07350)-RELATED"/>
    <property type="match status" value="1"/>
</dbReference>
<dbReference type="InterPro" id="IPR014710">
    <property type="entry name" value="RmlC-like_jellyroll"/>
</dbReference>
<dbReference type="RefSeq" id="WP_083105052.1">
    <property type="nucleotide sequence ID" value="NZ_JBFABM010000001.1"/>
</dbReference>
<dbReference type="Gene3D" id="2.60.120.10">
    <property type="entry name" value="Jelly Rolls"/>
    <property type="match status" value="1"/>
</dbReference>
<proteinExistence type="predicted"/>
<evidence type="ECO:0000313" key="3">
    <source>
        <dbReference type="EMBL" id="ARF55140.1"/>
    </source>
</evidence>
<gene>
    <name evidence="3" type="ORF">B1H19_13860</name>
</gene>
<name>A0A1V0TQN9_9ACTN</name>
<dbReference type="SUPFAM" id="SSF51182">
    <property type="entry name" value="RmlC-like cupins"/>
    <property type="match status" value="1"/>
</dbReference>
<feature type="domain" description="Cupin type-2" evidence="2">
    <location>
        <begin position="70"/>
        <end position="128"/>
    </location>
</feature>
<dbReference type="Pfam" id="PF07883">
    <property type="entry name" value="Cupin_2"/>
    <property type="match status" value="1"/>
</dbReference>
<organism evidence="3 4">
    <name type="scientific">Streptomyces gilvosporeus</name>
    <dbReference type="NCBI Taxonomy" id="553510"/>
    <lineage>
        <taxon>Bacteria</taxon>
        <taxon>Bacillati</taxon>
        <taxon>Actinomycetota</taxon>
        <taxon>Actinomycetes</taxon>
        <taxon>Kitasatosporales</taxon>
        <taxon>Streptomycetaceae</taxon>
        <taxon>Streptomyces</taxon>
    </lineage>
</organism>
<reference evidence="3 4" key="1">
    <citation type="submission" date="2017-04" db="EMBL/GenBank/DDBJ databases">
        <title>Complete Genome Sequence of Streptomyces gilvosporeus F607, a Capable Producer of Natamycin.</title>
        <authorList>
            <person name="Zong G."/>
            <person name="Zhong C."/>
            <person name="Fu J."/>
            <person name="Qin R."/>
            <person name="Cao G."/>
        </authorList>
    </citation>
    <scope>NUCLEOTIDE SEQUENCE [LARGE SCALE GENOMIC DNA]</scope>
    <source>
        <strain evidence="3 4">F607</strain>
    </source>
</reference>
<dbReference type="EMBL" id="CP020569">
    <property type="protein sequence ID" value="ARF55140.1"/>
    <property type="molecule type" value="Genomic_DNA"/>
</dbReference>
<dbReference type="KEGG" id="sgv:B1H19_13860"/>
<dbReference type="PANTHER" id="PTHR36440">
    <property type="entry name" value="PUTATIVE (AFU_ORTHOLOGUE AFUA_8G07350)-RELATED"/>
    <property type="match status" value="1"/>
</dbReference>
<dbReference type="STRING" id="553510.B1H19_13860"/>
<dbReference type="InterPro" id="IPR053146">
    <property type="entry name" value="QDO-like"/>
</dbReference>
<dbReference type="InterPro" id="IPR013096">
    <property type="entry name" value="Cupin_2"/>
</dbReference>
<feature type="compositionally biased region" description="Basic and acidic residues" evidence="1">
    <location>
        <begin position="1"/>
        <end position="24"/>
    </location>
</feature>
<feature type="region of interest" description="Disordered" evidence="1">
    <location>
        <begin position="1"/>
        <end position="25"/>
    </location>
</feature>
<dbReference type="AlphaFoldDB" id="A0A1V0TQN9"/>
<dbReference type="OrthoDB" id="9791637at2"/>
<accession>A0A1V0TQN9</accession>
<dbReference type="InterPro" id="IPR011051">
    <property type="entry name" value="RmlC_Cupin_sf"/>
</dbReference>